<evidence type="ECO:0000313" key="1">
    <source>
        <dbReference type="EMBL" id="GIY94542.1"/>
    </source>
</evidence>
<accession>A0AAV4XHB4</accession>
<keyword evidence="1" id="KW-0675">Receptor</keyword>
<name>A0AAV4XHB4_CAEEX</name>
<proteinExistence type="predicted"/>
<dbReference type="Proteomes" id="UP001054945">
    <property type="component" value="Unassembled WGS sequence"/>
</dbReference>
<dbReference type="SUPFAM" id="SSF53850">
    <property type="entry name" value="Periplasmic binding protein-like II"/>
    <property type="match status" value="1"/>
</dbReference>
<gene>
    <name evidence="1" type="primary">Grik2_2</name>
    <name evidence="1" type="ORF">CEXT_46661</name>
</gene>
<reference evidence="1 2" key="1">
    <citation type="submission" date="2021-06" db="EMBL/GenBank/DDBJ databases">
        <title>Caerostris extrusa draft genome.</title>
        <authorList>
            <person name="Kono N."/>
            <person name="Arakawa K."/>
        </authorList>
    </citation>
    <scope>NUCLEOTIDE SEQUENCE [LARGE SCALE GENOMIC DNA]</scope>
</reference>
<protein>
    <submittedName>
        <fullName evidence="1">Glutamate receptor ionotropic, kainate 2</fullName>
    </submittedName>
</protein>
<sequence length="144" mass="16901">MFPARFPASWIVKMRSAFLRCWDKLNEFWEDGEFWDDEYHGRHESPLVGFSASRKILMVFDDESSTKEFFQKSTMVTYKRMEKCADEECVNSNHEGIEKVKQDDYAYFMETTSIENNTERECNITMIGGPLDNKCYGIAVEKGK</sequence>
<evidence type="ECO:0000313" key="2">
    <source>
        <dbReference type="Proteomes" id="UP001054945"/>
    </source>
</evidence>
<dbReference type="AlphaFoldDB" id="A0AAV4XHB4"/>
<comment type="caution">
    <text evidence="1">The sequence shown here is derived from an EMBL/GenBank/DDBJ whole genome shotgun (WGS) entry which is preliminary data.</text>
</comment>
<keyword evidence="2" id="KW-1185">Reference proteome</keyword>
<organism evidence="1 2">
    <name type="scientific">Caerostris extrusa</name>
    <name type="common">Bark spider</name>
    <name type="synonym">Caerostris bankana</name>
    <dbReference type="NCBI Taxonomy" id="172846"/>
    <lineage>
        <taxon>Eukaryota</taxon>
        <taxon>Metazoa</taxon>
        <taxon>Ecdysozoa</taxon>
        <taxon>Arthropoda</taxon>
        <taxon>Chelicerata</taxon>
        <taxon>Arachnida</taxon>
        <taxon>Araneae</taxon>
        <taxon>Araneomorphae</taxon>
        <taxon>Entelegynae</taxon>
        <taxon>Araneoidea</taxon>
        <taxon>Araneidae</taxon>
        <taxon>Caerostris</taxon>
    </lineage>
</organism>
<dbReference type="Gene3D" id="3.40.190.10">
    <property type="entry name" value="Periplasmic binding protein-like II"/>
    <property type="match status" value="2"/>
</dbReference>
<dbReference type="EMBL" id="BPLR01017799">
    <property type="protein sequence ID" value="GIY94542.1"/>
    <property type="molecule type" value="Genomic_DNA"/>
</dbReference>